<proteinExistence type="predicted"/>
<sequence length="223" mass="25506">MLAGALIWFGFILIRRVADQLTSIICFAIASLILFHVLFWLLREATDDKALKIIDYMYLGLALCGVFGIIDLQSKIAKDRYQFVVSYYLPDLQKVKPCRNPKGKECDFATSMLNIITTPDPTYFATTKQLFTMLKGWQDYKLNDEDTTKFVSKFSEMTAVLDEDVMPYLRLARSGENQFIWYYILAASLALRLTKVTVELFKWHVPKEDKVAPEPAAEAIATS</sequence>
<gene>
    <name evidence="2" type="ORF">SAMN05444169_5888</name>
</gene>
<feature type="transmembrane region" description="Helical" evidence="1">
    <location>
        <begin position="21"/>
        <end position="41"/>
    </location>
</feature>
<keyword evidence="1" id="KW-0812">Transmembrane</keyword>
<accession>A0A1M5QEY4</accession>
<organism evidence="2 3">
    <name type="scientific">Bradyrhizobium erythrophlei</name>
    <dbReference type="NCBI Taxonomy" id="1437360"/>
    <lineage>
        <taxon>Bacteria</taxon>
        <taxon>Pseudomonadati</taxon>
        <taxon>Pseudomonadota</taxon>
        <taxon>Alphaproteobacteria</taxon>
        <taxon>Hyphomicrobiales</taxon>
        <taxon>Nitrobacteraceae</taxon>
        <taxon>Bradyrhizobium</taxon>
    </lineage>
</organism>
<feature type="transmembrane region" description="Helical" evidence="1">
    <location>
        <begin position="53"/>
        <end position="72"/>
    </location>
</feature>
<keyword evidence="1" id="KW-1133">Transmembrane helix</keyword>
<name>A0A1M5QEY4_9BRAD</name>
<dbReference type="Proteomes" id="UP000190675">
    <property type="component" value="Chromosome I"/>
</dbReference>
<evidence type="ECO:0000256" key="1">
    <source>
        <dbReference type="SAM" id="Phobius"/>
    </source>
</evidence>
<reference evidence="2 3" key="1">
    <citation type="submission" date="2016-11" db="EMBL/GenBank/DDBJ databases">
        <authorList>
            <person name="Jaros S."/>
            <person name="Januszkiewicz K."/>
            <person name="Wedrychowicz H."/>
        </authorList>
    </citation>
    <scope>NUCLEOTIDE SEQUENCE [LARGE SCALE GENOMIC DNA]</scope>
    <source>
        <strain evidence="2 3">GAS242</strain>
    </source>
</reference>
<evidence type="ECO:0000313" key="2">
    <source>
        <dbReference type="EMBL" id="SHH12597.1"/>
    </source>
</evidence>
<dbReference type="AlphaFoldDB" id="A0A1M5QEY4"/>
<keyword evidence="1" id="KW-0472">Membrane</keyword>
<dbReference type="EMBL" id="LT670818">
    <property type="protein sequence ID" value="SHH12597.1"/>
    <property type="molecule type" value="Genomic_DNA"/>
</dbReference>
<protein>
    <submittedName>
        <fullName evidence="2">Uncharacterized protein</fullName>
    </submittedName>
</protein>
<evidence type="ECO:0000313" key="3">
    <source>
        <dbReference type="Proteomes" id="UP000190675"/>
    </source>
</evidence>